<keyword evidence="3" id="KW-1185">Reference proteome</keyword>
<dbReference type="PROSITE" id="PS51186">
    <property type="entry name" value="GNAT"/>
    <property type="match status" value="1"/>
</dbReference>
<dbReference type="RefSeq" id="WP_054533441.1">
    <property type="nucleotide sequence ID" value="NZ_LGKP01000011.1"/>
</dbReference>
<dbReference type="Proteomes" id="UP000050277">
    <property type="component" value="Unassembled WGS sequence"/>
</dbReference>
<dbReference type="EMBL" id="LGKP01000011">
    <property type="protein sequence ID" value="KPL90560.1"/>
    <property type="molecule type" value="Genomic_DNA"/>
</dbReference>
<gene>
    <name evidence="2" type="ORF">SE18_05585</name>
</gene>
<proteinExistence type="predicted"/>
<protein>
    <recommendedName>
        <fullName evidence="1">N-acetyltransferase domain-containing protein</fullName>
    </recommendedName>
</protein>
<dbReference type="SUPFAM" id="SSF55729">
    <property type="entry name" value="Acyl-CoA N-acyltransferases (Nat)"/>
    <property type="match status" value="1"/>
</dbReference>
<dbReference type="Pfam" id="PF13530">
    <property type="entry name" value="SCP2_2"/>
    <property type="match status" value="1"/>
</dbReference>
<reference evidence="2 3" key="1">
    <citation type="submission" date="2015-07" db="EMBL/GenBank/DDBJ databases">
        <title>Whole genome sequence of Herpetosiphon geysericola DSM 7119.</title>
        <authorList>
            <person name="Hemp J."/>
            <person name="Ward L.M."/>
            <person name="Pace L.A."/>
            <person name="Fischer W.W."/>
        </authorList>
    </citation>
    <scope>NUCLEOTIDE SEQUENCE [LARGE SCALE GENOMIC DNA]</scope>
    <source>
        <strain evidence="2 3">DSM 7119</strain>
    </source>
</reference>
<dbReference type="AlphaFoldDB" id="A0A0P6YJ21"/>
<dbReference type="InterPro" id="IPR000182">
    <property type="entry name" value="GNAT_dom"/>
</dbReference>
<feature type="domain" description="N-acetyltransferase" evidence="1">
    <location>
        <begin position="1"/>
        <end position="148"/>
    </location>
</feature>
<evidence type="ECO:0000313" key="3">
    <source>
        <dbReference type="Proteomes" id="UP000050277"/>
    </source>
</evidence>
<dbReference type="GO" id="GO:0030649">
    <property type="term" value="P:aminoglycoside antibiotic catabolic process"/>
    <property type="evidence" value="ECO:0007669"/>
    <property type="project" value="TreeGrafter"/>
</dbReference>
<dbReference type="SUPFAM" id="SSF55718">
    <property type="entry name" value="SCP-like"/>
    <property type="match status" value="1"/>
</dbReference>
<dbReference type="InterPro" id="IPR041380">
    <property type="entry name" value="Acetyltransf_17"/>
</dbReference>
<dbReference type="OrthoDB" id="3498897at2"/>
<name>A0A0P6YJ21_9CHLR</name>
<accession>A0A0P6YJ21</accession>
<evidence type="ECO:0000313" key="2">
    <source>
        <dbReference type="EMBL" id="KPL90560.1"/>
    </source>
</evidence>
<dbReference type="InterPro" id="IPR036527">
    <property type="entry name" value="SCP2_sterol-bd_dom_sf"/>
</dbReference>
<dbReference type="STRING" id="70996.SE18_05585"/>
<evidence type="ECO:0000259" key="1">
    <source>
        <dbReference type="PROSITE" id="PS51186"/>
    </source>
</evidence>
<dbReference type="InterPro" id="IPR025559">
    <property type="entry name" value="Eis_dom"/>
</dbReference>
<dbReference type="Pfam" id="PF17668">
    <property type="entry name" value="Acetyltransf_17"/>
    <property type="match status" value="1"/>
</dbReference>
<dbReference type="PANTHER" id="PTHR37817:SF1">
    <property type="entry name" value="N-ACETYLTRANSFERASE EIS"/>
    <property type="match status" value="1"/>
</dbReference>
<dbReference type="InterPro" id="IPR051554">
    <property type="entry name" value="Acetyltransferase_Eis"/>
</dbReference>
<dbReference type="InterPro" id="IPR016181">
    <property type="entry name" value="Acyl_CoA_acyltransferase"/>
</dbReference>
<dbReference type="Gene3D" id="3.40.630.30">
    <property type="match status" value="2"/>
</dbReference>
<dbReference type="Pfam" id="PF13527">
    <property type="entry name" value="Acetyltransf_9"/>
    <property type="match status" value="1"/>
</dbReference>
<dbReference type="GO" id="GO:0034069">
    <property type="term" value="F:aminoglycoside N-acetyltransferase activity"/>
    <property type="evidence" value="ECO:0007669"/>
    <property type="project" value="TreeGrafter"/>
</dbReference>
<organism evidence="2 3">
    <name type="scientific">Herpetosiphon geysericola</name>
    <dbReference type="NCBI Taxonomy" id="70996"/>
    <lineage>
        <taxon>Bacteria</taxon>
        <taxon>Bacillati</taxon>
        <taxon>Chloroflexota</taxon>
        <taxon>Chloroflexia</taxon>
        <taxon>Herpetosiphonales</taxon>
        <taxon>Herpetosiphonaceae</taxon>
        <taxon>Herpetosiphon</taxon>
    </lineage>
</organism>
<dbReference type="Gene3D" id="3.30.1050.10">
    <property type="entry name" value="SCP2 sterol-binding domain"/>
    <property type="match status" value="1"/>
</dbReference>
<sequence>MNYWYGQAVEDDIAALAPLLSQALHFNMAREASVEWMQKRGVGLYRALKVDGAIAAGLGILPMGQWFGGKAQPTAGITAVGVGPEWRGRNVGGKMMEAMLREQYAQDVAISTLYPATTQFYRTLGYERAGSRILYGLNPALIKPKRDHGVTLRQVLETDYAPFAAIYDSWAATQTGVLERSPLMWERIMLSPRAERLRYILSDQAGQAVGYVVYEQAGQFEDVKVIDWVATTGPALDALLDFWAGHRSLVSKVVLPGAPMDSLLFRYHEQGIDQTWHLDWMLRIINAPLAIQRRGFARWLHCEIALDLVDPRLEWNHGRWILQIRDGVGTLERGGNGAVTLHARDLAALYSGYLAPHDLRLAGSLQADDDQLDLLAAIFASSRPWMSDMF</sequence>
<dbReference type="PANTHER" id="PTHR37817">
    <property type="entry name" value="N-ACETYLTRANSFERASE EIS"/>
    <property type="match status" value="1"/>
</dbReference>
<comment type="caution">
    <text evidence="2">The sequence shown here is derived from an EMBL/GenBank/DDBJ whole genome shotgun (WGS) entry which is preliminary data.</text>
</comment>